<proteinExistence type="predicted"/>
<keyword evidence="2" id="KW-1185">Reference proteome</keyword>
<accession>A0A822YDY6</accession>
<comment type="caution">
    <text evidence="1">The sequence shown here is derived from an EMBL/GenBank/DDBJ whole genome shotgun (WGS) entry which is preliminary data.</text>
</comment>
<sequence length="32" mass="3708">MLLQGLSVRRNLNSESGEKGLLSFFTRLWIIE</sequence>
<dbReference type="EMBL" id="DUZY01000003">
    <property type="protein sequence ID" value="DAD30770.1"/>
    <property type="molecule type" value="Genomic_DNA"/>
</dbReference>
<dbReference type="AlphaFoldDB" id="A0A822YDY6"/>
<name>A0A822YDY6_NELNU</name>
<gene>
    <name evidence="1" type="ORF">HUJ06_009621</name>
</gene>
<organism evidence="1 2">
    <name type="scientific">Nelumbo nucifera</name>
    <name type="common">Sacred lotus</name>
    <dbReference type="NCBI Taxonomy" id="4432"/>
    <lineage>
        <taxon>Eukaryota</taxon>
        <taxon>Viridiplantae</taxon>
        <taxon>Streptophyta</taxon>
        <taxon>Embryophyta</taxon>
        <taxon>Tracheophyta</taxon>
        <taxon>Spermatophyta</taxon>
        <taxon>Magnoliopsida</taxon>
        <taxon>Proteales</taxon>
        <taxon>Nelumbonaceae</taxon>
        <taxon>Nelumbo</taxon>
    </lineage>
</organism>
<evidence type="ECO:0000313" key="2">
    <source>
        <dbReference type="Proteomes" id="UP000607653"/>
    </source>
</evidence>
<protein>
    <submittedName>
        <fullName evidence="1">Uncharacterized protein</fullName>
    </submittedName>
</protein>
<reference evidence="1 2" key="1">
    <citation type="journal article" date="2020" name="Mol. Biol. Evol.">
        <title>Distinct Expression and Methylation Patterns for Genes with Different Fates following a Single Whole-Genome Duplication in Flowering Plants.</title>
        <authorList>
            <person name="Shi T."/>
            <person name="Rahmani R.S."/>
            <person name="Gugger P.F."/>
            <person name="Wang M."/>
            <person name="Li H."/>
            <person name="Zhang Y."/>
            <person name="Li Z."/>
            <person name="Wang Q."/>
            <person name="Van de Peer Y."/>
            <person name="Marchal K."/>
            <person name="Chen J."/>
        </authorList>
    </citation>
    <scope>NUCLEOTIDE SEQUENCE [LARGE SCALE GENOMIC DNA]</scope>
    <source>
        <tissue evidence="1">Leaf</tissue>
    </source>
</reference>
<evidence type="ECO:0000313" key="1">
    <source>
        <dbReference type="EMBL" id="DAD30770.1"/>
    </source>
</evidence>
<dbReference type="Proteomes" id="UP000607653">
    <property type="component" value="Unassembled WGS sequence"/>
</dbReference>